<dbReference type="InterPro" id="IPR011011">
    <property type="entry name" value="Znf_FYVE_PHD"/>
</dbReference>
<dbReference type="GO" id="GO:0005634">
    <property type="term" value="C:nucleus"/>
    <property type="evidence" value="ECO:0000318"/>
    <property type="project" value="GO_Central"/>
</dbReference>
<dbReference type="AGR" id="RGD:150341305"/>
<dbReference type="Ensembl" id="ENSRNOT00000116879.2">
    <property type="protein sequence ID" value="ENSRNOP00000077108.2"/>
    <property type="gene ID" value="ENSRNOG00000084041.1"/>
</dbReference>
<evidence type="ECO:0000256" key="7">
    <source>
        <dbReference type="SAM" id="MobiDB-lite"/>
    </source>
</evidence>
<evidence type="ECO:0000256" key="4">
    <source>
        <dbReference type="ARBA" id="ARBA00022833"/>
    </source>
</evidence>
<evidence type="ECO:0000256" key="6">
    <source>
        <dbReference type="SAM" id="Coils"/>
    </source>
</evidence>
<dbReference type="Gene3D" id="3.30.40.10">
    <property type="entry name" value="Zinc/RING finger domain, C3HC4 (zinc finger)"/>
    <property type="match status" value="1"/>
</dbReference>
<feature type="coiled-coil region" evidence="6">
    <location>
        <begin position="205"/>
        <end position="232"/>
    </location>
</feature>
<dbReference type="InterPro" id="IPR051188">
    <property type="entry name" value="PHD-type_Zinc_Finger"/>
</dbReference>
<accession>A0A8I5XVS7</accession>
<keyword evidence="10" id="KW-1185">Reference proteome</keyword>
<feature type="domain" description="PHD-type" evidence="8">
    <location>
        <begin position="25"/>
        <end position="143"/>
    </location>
</feature>
<evidence type="ECO:0000256" key="3">
    <source>
        <dbReference type="ARBA" id="ARBA00022771"/>
    </source>
</evidence>
<dbReference type="GO" id="GO:0008270">
    <property type="term" value="F:zinc ion binding"/>
    <property type="evidence" value="ECO:0007669"/>
    <property type="project" value="UniProtKB-KW"/>
</dbReference>
<dbReference type="Proteomes" id="UP000002494">
    <property type="component" value="Chromosome 15"/>
</dbReference>
<evidence type="ECO:0000313" key="11">
    <source>
        <dbReference type="RGD" id="150341305"/>
    </source>
</evidence>
<dbReference type="RGD" id="150341305">
    <property type="gene designation" value="ENSRNOG00000065100"/>
</dbReference>
<dbReference type="PANTHER" id="PTHR12420:SF4">
    <property type="entry name" value="PHD FINGER PROTEIN 11"/>
    <property type="match status" value="1"/>
</dbReference>
<feature type="region of interest" description="Disordered" evidence="7">
    <location>
        <begin position="239"/>
        <end position="269"/>
    </location>
</feature>
<dbReference type="InterPro" id="IPR034732">
    <property type="entry name" value="EPHD"/>
</dbReference>
<reference evidence="9" key="2">
    <citation type="submission" date="2025-08" db="UniProtKB">
        <authorList>
            <consortium name="Ensembl"/>
        </authorList>
    </citation>
    <scope>IDENTIFICATION</scope>
    <source>
        <strain evidence="9">Brown Norway</strain>
    </source>
</reference>
<keyword evidence="5" id="KW-0539">Nucleus</keyword>
<keyword evidence="2" id="KW-0479">Metal-binding</keyword>
<evidence type="ECO:0000313" key="10">
    <source>
        <dbReference type="Proteomes" id="UP000002494"/>
    </source>
</evidence>
<dbReference type="InterPro" id="IPR001965">
    <property type="entry name" value="Znf_PHD"/>
</dbReference>
<keyword evidence="6" id="KW-0175">Coiled coil</keyword>
<dbReference type="AlphaFoldDB" id="A0A8I5XVS7"/>
<evidence type="ECO:0000256" key="1">
    <source>
        <dbReference type="ARBA" id="ARBA00004123"/>
    </source>
</evidence>
<dbReference type="InterPro" id="IPR013083">
    <property type="entry name" value="Znf_RING/FYVE/PHD"/>
</dbReference>
<evidence type="ECO:0000259" key="8">
    <source>
        <dbReference type="PROSITE" id="PS51805"/>
    </source>
</evidence>
<reference evidence="9" key="3">
    <citation type="submission" date="2025-09" db="UniProtKB">
        <authorList>
            <consortium name="Ensembl"/>
        </authorList>
    </citation>
    <scope>IDENTIFICATION</scope>
    <source>
        <strain evidence="9">Brown Norway</strain>
    </source>
</reference>
<organism evidence="9 10">
    <name type="scientific">Rattus norvegicus</name>
    <name type="common">Rat</name>
    <dbReference type="NCBI Taxonomy" id="10116"/>
    <lineage>
        <taxon>Eukaryota</taxon>
        <taxon>Metazoa</taxon>
        <taxon>Chordata</taxon>
        <taxon>Craniata</taxon>
        <taxon>Vertebrata</taxon>
        <taxon>Euteleostomi</taxon>
        <taxon>Mammalia</taxon>
        <taxon>Eutheria</taxon>
        <taxon>Euarchontoglires</taxon>
        <taxon>Glires</taxon>
        <taxon>Rodentia</taxon>
        <taxon>Myomorpha</taxon>
        <taxon>Muroidea</taxon>
        <taxon>Muridae</taxon>
        <taxon>Murinae</taxon>
        <taxon>Rattus</taxon>
    </lineage>
</organism>
<dbReference type="SMART" id="SM00249">
    <property type="entry name" value="PHD"/>
    <property type="match status" value="1"/>
</dbReference>
<dbReference type="Pfam" id="PF13771">
    <property type="entry name" value="zf-HC5HC2H"/>
    <property type="match status" value="1"/>
</dbReference>
<gene>
    <name evidence="11" type="primary">ENSRNOG00000065100</name>
    <name evidence="9" type="synonym">Phf11b</name>
</gene>
<protein>
    <submittedName>
        <fullName evidence="9">PHD finger protein 11B</fullName>
    </submittedName>
</protein>
<sequence length="269" mass="29733">MAQEEPGGSNSVLNGDANSDKKMEKWTCALCPEGHDWSVIYFEPSSNIAAHENCLLYSSGLVECGPHDPRNPARSFAVKSVKKEIWRGRRLKCSFCNNKGATVGCDLQSCPKNYHLHCAKEDRAILQVDEDYGTYKLFCQRHAPGGQEPTQVDAAVKASFLKKCLEAGLLTELFEQIQQKMISIHGRFMDDTASESAIKSKACECEERLNQMKQQLELLADLQQNLRSFQECGVLDPSGSTSGSLLPPEDHQCRCQESPEVQAGSGDSL</sequence>
<evidence type="ECO:0000256" key="5">
    <source>
        <dbReference type="ARBA" id="ARBA00023242"/>
    </source>
</evidence>
<dbReference type="PANTHER" id="PTHR12420">
    <property type="entry name" value="PHD FINGER PROTEIN"/>
    <property type="match status" value="1"/>
</dbReference>
<reference evidence="9" key="1">
    <citation type="submission" date="2024-01" db="EMBL/GenBank/DDBJ databases">
        <title>GRCr8: a new rat reference genome assembly contstructed from accurate long reads and long range scaffolding.</title>
        <authorList>
            <person name="Doris P.A."/>
            <person name="Kalbfleisch T."/>
            <person name="Li K."/>
            <person name="Howe K."/>
            <person name="Wood J."/>
        </authorList>
    </citation>
    <scope>NUCLEOTIDE SEQUENCE [LARGE SCALE GENOMIC DNA]</scope>
    <source>
        <strain evidence="9">Brown Norway</strain>
    </source>
</reference>
<proteinExistence type="predicted"/>
<keyword evidence="3" id="KW-0863">Zinc-finger</keyword>
<comment type="subcellular location">
    <subcellularLocation>
        <location evidence="1">Nucleus</location>
    </subcellularLocation>
</comment>
<evidence type="ECO:0000256" key="2">
    <source>
        <dbReference type="ARBA" id="ARBA00022723"/>
    </source>
</evidence>
<dbReference type="PROSITE" id="PS51805">
    <property type="entry name" value="EPHD"/>
    <property type="match status" value="1"/>
</dbReference>
<evidence type="ECO:0000313" key="9">
    <source>
        <dbReference type="Ensembl" id="ENSRNOP00000077108.2"/>
    </source>
</evidence>
<name>A0A8I5XVS7_RAT</name>
<keyword evidence="4" id="KW-0862">Zinc</keyword>
<dbReference type="SUPFAM" id="SSF57903">
    <property type="entry name" value="FYVE/PHD zinc finger"/>
    <property type="match status" value="1"/>
</dbReference>
<dbReference type="GeneTree" id="ENSGT00950000182865"/>